<reference evidence="1 2" key="1">
    <citation type="submission" date="2019-02" db="EMBL/GenBank/DDBJ databases">
        <title>Investigation of anaerobic lignin degradation for improved lignocellulosic biofuels.</title>
        <authorList>
            <person name="Deangelis K."/>
        </authorList>
    </citation>
    <scope>NUCLEOTIDE SEQUENCE [LARGE SCALE GENOMIC DNA]</scope>
    <source>
        <strain evidence="1 2">159R</strain>
    </source>
</reference>
<proteinExistence type="predicted"/>
<name>A0A4R1N6M5_9GAMM</name>
<protein>
    <submittedName>
        <fullName evidence="1">Uncharacterized protein</fullName>
    </submittedName>
</protein>
<dbReference type="EMBL" id="SJOI01000001">
    <property type="protein sequence ID" value="TCL02885.1"/>
    <property type="molecule type" value="Genomic_DNA"/>
</dbReference>
<gene>
    <name evidence="1" type="ORF">EZJ58_0924</name>
</gene>
<evidence type="ECO:0000313" key="1">
    <source>
        <dbReference type="EMBL" id="TCL02885.1"/>
    </source>
</evidence>
<dbReference type="RefSeq" id="WP_165934109.1">
    <property type="nucleotide sequence ID" value="NZ_SJOI01000001.1"/>
</dbReference>
<sequence>MDNLSDKRILVRAVALDACDRTALGAFFHQWGPFEHGMSMAGDVMGGGIMRG</sequence>
<keyword evidence="2" id="KW-1185">Reference proteome</keyword>
<dbReference type="AlphaFoldDB" id="A0A4R1N6M5"/>
<comment type="caution">
    <text evidence="1">The sequence shown here is derived from an EMBL/GenBank/DDBJ whole genome shotgun (WGS) entry which is preliminary data.</text>
</comment>
<dbReference type="Proteomes" id="UP000294555">
    <property type="component" value="Unassembled WGS sequence"/>
</dbReference>
<organism evidence="1 2">
    <name type="scientific">Sodalis ligni</name>
    <dbReference type="NCBI Taxonomy" id="2697027"/>
    <lineage>
        <taxon>Bacteria</taxon>
        <taxon>Pseudomonadati</taxon>
        <taxon>Pseudomonadota</taxon>
        <taxon>Gammaproteobacteria</taxon>
        <taxon>Enterobacterales</taxon>
        <taxon>Bruguierivoracaceae</taxon>
        <taxon>Sodalis</taxon>
    </lineage>
</organism>
<accession>A0A4R1N6M5</accession>
<evidence type="ECO:0000313" key="2">
    <source>
        <dbReference type="Proteomes" id="UP000294555"/>
    </source>
</evidence>